<dbReference type="EMBL" id="BRZM01000056">
    <property type="protein sequence ID" value="GLD62782.1"/>
    <property type="molecule type" value="Genomic_DNA"/>
</dbReference>
<evidence type="ECO:0000313" key="3">
    <source>
        <dbReference type="Proteomes" id="UP001279410"/>
    </source>
</evidence>
<feature type="transmembrane region" description="Helical" evidence="1">
    <location>
        <begin position="48"/>
        <end position="70"/>
    </location>
</feature>
<dbReference type="Proteomes" id="UP001279410">
    <property type="component" value="Unassembled WGS sequence"/>
</dbReference>
<feature type="transmembrane region" description="Helical" evidence="1">
    <location>
        <begin position="20"/>
        <end position="42"/>
    </location>
</feature>
<name>A0AAD3MZZ6_LATJO</name>
<organism evidence="2 3">
    <name type="scientific">Lates japonicus</name>
    <name type="common">Japanese lates</name>
    <dbReference type="NCBI Taxonomy" id="270547"/>
    <lineage>
        <taxon>Eukaryota</taxon>
        <taxon>Metazoa</taxon>
        <taxon>Chordata</taxon>
        <taxon>Craniata</taxon>
        <taxon>Vertebrata</taxon>
        <taxon>Euteleostomi</taxon>
        <taxon>Actinopterygii</taxon>
        <taxon>Neopterygii</taxon>
        <taxon>Teleostei</taxon>
        <taxon>Neoteleostei</taxon>
        <taxon>Acanthomorphata</taxon>
        <taxon>Carangaria</taxon>
        <taxon>Carangaria incertae sedis</taxon>
        <taxon>Centropomidae</taxon>
        <taxon>Lates</taxon>
    </lineage>
</organism>
<keyword evidence="1" id="KW-1133">Transmembrane helix</keyword>
<keyword evidence="1" id="KW-0472">Membrane</keyword>
<proteinExistence type="predicted"/>
<keyword evidence="1" id="KW-0812">Transmembrane</keyword>
<evidence type="ECO:0000256" key="1">
    <source>
        <dbReference type="SAM" id="Phobius"/>
    </source>
</evidence>
<evidence type="ECO:0000313" key="2">
    <source>
        <dbReference type="EMBL" id="GLD62782.1"/>
    </source>
</evidence>
<reference evidence="2" key="1">
    <citation type="submission" date="2022-08" db="EMBL/GenBank/DDBJ databases">
        <title>Genome sequencing of akame (Lates japonicus).</title>
        <authorList>
            <person name="Hashiguchi Y."/>
            <person name="Takahashi H."/>
        </authorList>
    </citation>
    <scope>NUCLEOTIDE SEQUENCE</scope>
    <source>
        <strain evidence="2">Kochi</strain>
    </source>
</reference>
<gene>
    <name evidence="2" type="ORF">AKAME5_001446100</name>
</gene>
<keyword evidence="2" id="KW-0675">Receptor</keyword>
<protein>
    <submittedName>
        <fullName evidence="2">Lutropin-choriogonadotropic hormone receptor-like protein</fullName>
    </submittedName>
</protein>
<comment type="caution">
    <text evidence="2">The sequence shown here is derived from an EMBL/GenBank/DDBJ whole genome shotgun (WGS) entry which is preliminary data.</text>
</comment>
<keyword evidence="3" id="KW-1185">Reference proteome</keyword>
<sequence>MERGSLVSQHGHAYRVAQHAALLIFTDFICMAPISFFAIGALRSLITVSIQLLLVLFYPIFPLLSLPAALSPHLQAGLNSPRGSLRPV</sequence>
<accession>A0AAD3MZZ6</accession>
<dbReference type="AlphaFoldDB" id="A0AAD3MZZ6"/>